<proteinExistence type="inferred from homology"/>
<comment type="similarity">
    <text evidence="1">Belongs to the peptidase S33 family. ABHD4/ABHD5 subfamily.</text>
</comment>
<accession>A0A915L6G9</accession>
<feature type="domain" description="AB hydrolase-1" evidence="2">
    <location>
        <begin position="193"/>
        <end position="445"/>
    </location>
</feature>
<evidence type="ECO:0000313" key="3">
    <source>
        <dbReference type="Proteomes" id="UP000887565"/>
    </source>
</evidence>
<dbReference type="InterPro" id="IPR029058">
    <property type="entry name" value="AB_hydrolase_fold"/>
</dbReference>
<name>A0A915L6G9_ROMCU</name>
<dbReference type="PANTHER" id="PTHR42886">
    <property type="entry name" value="RE40534P-RELATED"/>
    <property type="match status" value="1"/>
</dbReference>
<evidence type="ECO:0000313" key="4">
    <source>
        <dbReference type="WBParaSite" id="nRc.2.0.1.t46372-RA"/>
    </source>
</evidence>
<dbReference type="Proteomes" id="UP000887565">
    <property type="component" value="Unplaced"/>
</dbReference>
<protein>
    <submittedName>
        <fullName evidence="4">AB hydrolase-1 domain-containing protein</fullName>
    </submittedName>
</protein>
<dbReference type="InterPro" id="IPR000073">
    <property type="entry name" value="AB_hydrolase_1"/>
</dbReference>
<dbReference type="OMA" id="AFHSMMQ"/>
<dbReference type="GO" id="GO:0052689">
    <property type="term" value="F:carboxylic ester hydrolase activity"/>
    <property type="evidence" value="ECO:0007669"/>
    <property type="project" value="TreeGrafter"/>
</dbReference>
<dbReference type="PANTHER" id="PTHR42886:SF29">
    <property type="entry name" value="PUMMELIG, ISOFORM A"/>
    <property type="match status" value="1"/>
</dbReference>
<evidence type="ECO:0000256" key="1">
    <source>
        <dbReference type="ARBA" id="ARBA00038097"/>
    </source>
</evidence>
<dbReference type="SUPFAM" id="SSF53474">
    <property type="entry name" value="alpha/beta-Hydrolases"/>
    <property type="match status" value="1"/>
</dbReference>
<dbReference type="Gene3D" id="3.40.50.1820">
    <property type="entry name" value="alpha/beta hydrolase"/>
    <property type="match status" value="1"/>
</dbReference>
<dbReference type="GO" id="GO:0055088">
    <property type="term" value="P:lipid homeostasis"/>
    <property type="evidence" value="ECO:0007669"/>
    <property type="project" value="TreeGrafter"/>
</dbReference>
<reference evidence="4" key="1">
    <citation type="submission" date="2022-11" db="UniProtKB">
        <authorList>
            <consortium name="WormBaseParasite"/>
        </authorList>
    </citation>
    <scope>IDENTIFICATION</scope>
</reference>
<dbReference type="Pfam" id="PF00561">
    <property type="entry name" value="Abhydrolase_1"/>
    <property type="match status" value="1"/>
</dbReference>
<dbReference type="GO" id="GO:0005739">
    <property type="term" value="C:mitochondrion"/>
    <property type="evidence" value="ECO:0007669"/>
    <property type="project" value="TreeGrafter"/>
</dbReference>
<dbReference type="WBParaSite" id="nRc.2.0.1.t46372-RA">
    <property type="protein sequence ID" value="nRc.2.0.1.t46372-RA"/>
    <property type="gene ID" value="nRc.2.0.1.g46372"/>
</dbReference>
<evidence type="ECO:0000259" key="2">
    <source>
        <dbReference type="Pfam" id="PF00561"/>
    </source>
</evidence>
<sequence>MLNDFTPLITTKNSLIMLENLSAKFLISLLVRPVKYMIDRTMYCILPQILYSYLTFYDVSKNSDDCAKNSNNCAKNNLHNWTMLEMANNSEESETPEGALAVLARTLSDQALKLPMVNKMNKYVTNWVPASYEGLDESERWLLRNIKSDIEFGYVPVWDQKCRIWSAILYPKNRFYNEKNENWRQAKKHEKTPLVLLHGFAAGLGLWIKNLDHLCRDRTLYVMDLLGFGKSSRPKFSLDPLIVEEEFIKSIEEYRAYFKIDKMILLGHSFGAYLATAYSLKFPHHVRHLILADAWGFGVKGEPAESLRELPGWVDSIARATAIFHPLALLRALGPLGPKLLKKARPDFGRKFGADDAIYDYIYHCNALPPSGEAAFKTLSLPYGWAKRPMVERIFALNENVPITFIYGSRSWIDSQPGYEIQRVIRPDCYVRVEMISGAGHHLYADQSEVFNDLILDVCEMIDENRDTPPPSNMVIFDNPNIFQDYDFDNEENLEFENNLHFTTSPEKTVNF</sequence>
<dbReference type="AlphaFoldDB" id="A0A915L6G9"/>
<dbReference type="GO" id="GO:0006654">
    <property type="term" value="P:phosphatidic acid biosynthetic process"/>
    <property type="evidence" value="ECO:0007669"/>
    <property type="project" value="TreeGrafter"/>
</dbReference>
<dbReference type="GO" id="GO:0042171">
    <property type="term" value="F:lysophosphatidic acid acyltransferase activity"/>
    <property type="evidence" value="ECO:0007669"/>
    <property type="project" value="TreeGrafter"/>
</dbReference>
<organism evidence="3 4">
    <name type="scientific">Romanomermis culicivorax</name>
    <name type="common">Nematode worm</name>
    <dbReference type="NCBI Taxonomy" id="13658"/>
    <lineage>
        <taxon>Eukaryota</taxon>
        <taxon>Metazoa</taxon>
        <taxon>Ecdysozoa</taxon>
        <taxon>Nematoda</taxon>
        <taxon>Enoplea</taxon>
        <taxon>Dorylaimia</taxon>
        <taxon>Mermithida</taxon>
        <taxon>Mermithoidea</taxon>
        <taxon>Mermithidae</taxon>
        <taxon>Romanomermis</taxon>
    </lineage>
</organism>
<keyword evidence="3" id="KW-1185">Reference proteome</keyword>
<dbReference type="PRINTS" id="PR00111">
    <property type="entry name" value="ABHYDROLASE"/>
</dbReference>